<dbReference type="GO" id="GO:0016787">
    <property type="term" value="F:hydrolase activity"/>
    <property type="evidence" value="ECO:0007669"/>
    <property type="project" value="UniProtKB-KW"/>
</dbReference>
<sequence length="599" mass="64789">MRTIDEHLREQLLAPEYHTGVRLSPDGQSVAVIRTTARGPEIVLDDRLLAAEHDQTVTDLRWAADGSALYYRRALRGTEKWQLVRLEPGGAAEVVPAAGPVAEFWTAGDRVAFAAGGVLHVSAPGREPDQVSADRYHRWLVDRELRPRGGIRLQPDGGLHLVVDGAVRLALGPDDSTTFAVVGFAADGRTVYLLSAHDAPTRRLLALECATGRQHTVFAHPDLDVEGYPIGGPGVWCDPRTGEPDICQTVGQRPQLHGLGRPTPVFAVGPDEAMLLLDRSTDDSTWLTVRVRSDGPIRYELVAPDTGATRPLLVNRPGLAGRRLPRLDDLHVTAGDGVCLHGYAMRPLDTTGPLPTVVIVHGGPAGRDYFRFHALAQYVAALGFQSLHVNYRGSRGFGTAFRRAGDGEWGGRMQQDLYDAIADGARQGLVDPDRVALLGASYGGYAALLAACTRPDLVRCAVAFSPPCDLAALVGDTPAYWRPLAATLHRHILGDHPADADWLRGRSPRHLLSPDAAPMLIAHGARDPRVPVAQAEDFVAAADRAAAPVTYLRLDGEGHHVTTTQSRRVLFRRIEEFLEVHLVHDHRTAAPAPAIAVHP</sequence>
<dbReference type="Gene3D" id="3.40.50.1820">
    <property type="entry name" value="alpha/beta hydrolase"/>
    <property type="match status" value="1"/>
</dbReference>
<evidence type="ECO:0000256" key="1">
    <source>
        <dbReference type="ARBA" id="ARBA00022801"/>
    </source>
</evidence>
<organism evidence="3 4">
    <name type="scientific">Actinoplanes sandaracinus</name>
    <dbReference type="NCBI Taxonomy" id="3045177"/>
    <lineage>
        <taxon>Bacteria</taxon>
        <taxon>Bacillati</taxon>
        <taxon>Actinomycetota</taxon>
        <taxon>Actinomycetes</taxon>
        <taxon>Micromonosporales</taxon>
        <taxon>Micromonosporaceae</taxon>
        <taxon>Actinoplanes</taxon>
    </lineage>
</organism>
<dbReference type="RefSeq" id="WP_282766262.1">
    <property type="nucleotide sequence ID" value="NZ_JASCTH010000037.1"/>
</dbReference>
<protein>
    <submittedName>
        <fullName evidence="3">Alpha/beta fold hydrolase</fullName>
    </submittedName>
</protein>
<name>A0ABT6WYM2_9ACTN</name>
<evidence type="ECO:0000259" key="2">
    <source>
        <dbReference type="Pfam" id="PF00326"/>
    </source>
</evidence>
<comment type="caution">
    <text evidence="3">The sequence shown here is derived from an EMBL/GenBank/DDBJ whole genome shotgun (WGS) entry which is preliminary data.</text>
</comment>
<dbReference type="Proteomes" id="UP001241758">
    <property type="component" value="Unassembled WGS sequence"/>
</dbReference>
<dbReference type="SUPFAM" id="SSF82171">
    <property type="entry name" value="DPP6 N-terminal domain-like"/>
    <property type="match status" value="1"/>
</dbReference>
<dbReference type="InterPro" id="IPR029058">
    <property type="entry name" value="AB_hydrolase_fold"/>
</dbReference>
<dbReference type="SUPFAM" id="SSF53474">
    <property type="entry name" value="alpha/beta-Hydrolases"/>
    <property type="match status" value="1"/>
</dbReference>
<keyword evidence="4" id="KW-1185">Reference proteome</keyword>
<dbReference type="EMBL" id="JASCTH010000037">
    <property type="protein sequence ID" value="MDI6104838.1"/>
    <property type="molecule type" value="Genomic_DNA"/>
</dbReference>
<feature type="domain" description="Peptidase S9 prolyl oligopeptidase catalytic" evidence="2">
    <location>
        <begin position="372"/>
        <end position="582"/>
    </location>
</feature>
<dbReference type="Pfam" id="PF00326">
    <property type="entry name" value="Peptidase_S9"/>
    <property type="match status" value="1"/>
</dbReference>
<reference evidence="3 4" key="1">
    <citation type="submission" date="2023-05" db="EMBL/GenBank/DDBJ databases">
        <title>Actinoplanes sp. NEAU-A12 genome sequencing.</title>
        <authorList>
            <person name="Wang Z.-S."/>
        </authorList>
    </citation>
    <scope>NUCLEOTIDE SEQUENCE [LARGE SCALE GENOMIC DNA]</scope>
    <source>
        <strain evidence="3 4">NEAU-A12</strain>
    </source>
</reference>
<proteinExistence type="predicted"/>
<evidence type="ECO:0000313" key="3">
    <source>
        <dbReference type="EMBL" id="MDI6104838.1"/>
    </source>
</evidence>
<accession>A0ABT6WYM2</accession>
<dbReference type="InterPro" id="IPR001375">
    <property type="entry name" value="Peptidase_S9_cat"/>
</dbReference>
<gene>
    <name evidence="3" type="ORF">QLQ12_40255</name>
</gene>
<dbReference type="PANTHER" id="PTHR42776">
    <property type="entry name" value="SERINE PEPTIDASE S9 FAMILY MEMBER"/>
    <property type="match status" value="1"/>
</dbReference>
<keyword evidence="1 3" id="KW-0378">Hydrolase</keyword>
<evidence type="ECO:0000313" key="4">
    <source>
        <dbReference type="Proteomes" id="UP001241758"/>
    </source>
</evidence>
<dbReference type="PANTHER" id="PTHR42776:SF27">
    <property type="entry name" value="DIPEPTIDYL PEPTIDASE FAMILY MEMBER 6"/>
    <property type="match status" value="1"/>
</dbReference>